<dbReference type="Proteomes" id="UP000003011">
    <property type="component" value="Unassembled WGS sequence"/>
</dbReference>
<evidence type="ECO:0000313" key="2">
    <source>
        <dbReference type="Proteomes" id="UP000003011"/>
    </source>
</evidence>
<reference evidence="1 2" key="1">
    <citation type="submission" date="2011-08" db="EMBL/GenBank/DDBJ databases">
        <title>The Genome Sequence of Johnsonella ignava ATCC 51276.</title>
        <authorList>
            <consortium name="The Broad Institute Genome Sequencing Platform"/>
            <person name="Earl A."/>
            <person name="Ward D."/>
            <person name="Feldgarden M."/>
            <person name="Gevers D."/>
            <person name="Izard J."/>
            <person name="Blanton J.M."/>
            <person name="Baranova O.V."/>
            <person name="Dewhirst F.E."/>
            <person name="Young S.K."/>
            <person name="Zeng Q."/>
            <person name="Gargeya S."/>
            <person name="Fitzgerald M."/>
            <person name="Haas B."/>
            <person name="Abouelleil A."/>
            <person name="Alvarado L."/>
            <person name="Arachchi H.M."/>
            <person name="Berlin A."/>
            <person name="Brown A."/>
            <person name="Chapman S.B."/>
            <person name="Chen Z."/>
            <person name="Dunbar C."/>
            <person name="Freedman E."/>
            <person name="Gearin G."/>
            <person name="Gellesch M."/>
            <person name="Goldberg J."/>
            <person name="Griggs A."/>
            <person name="Gujja S."/>
            <person name="Heiman D."/>
            <person name="Howarth C."/>
            <person name="Larson L."/>
            <person name="Lui A."/>
            <person name="MacDonald P.J.P."/>
            <person name="Montmayeur A."/>
            <person name="Murphy C."/>
            <person name="Neiman D."/>
            <person name="Pearson M."/>
            <person name="Priest M."/>
            <person name="Roberts A."/>
            <person name="Saif S."/>
            <person name="Shea T."/>
            <person name="Shenoy N."/>
            <person name="Sisk P."/>
            <person name="Stolte C."/>
            <person name="Sykes S."/>
            <person name="Wortman J."/>
            <person name="Nusbaum C."/>
            <person name="Birren B."/>
        </authorList>
    </citation>
    <scope>NUCLEOTIDE SEQUENCE [LARGE SCALE GENOMIC DNA]</scope>
    <source>
        <strain evidence="1 2">ATCC 51276</strain>
    </source>
</reference>
<dbReference type="HOGENOM" id="CLU_2990641_0_0_9"/>
<dbReference type="AlphaFoldDB" id="G5GK48"/>
<sequence>MGSAAPEINVELEHGACIKNPAKFDSLFAVIKTFCLTTYKNTLFIGQTGKEDILYVL</sequence>
<keyword evidence="2" id="KW-1185">Reference proteome</keyword>
<organism evidence="1 2">
    <name type="scientific">Johnsonella ignava ATCC 51276</name>
    <dbReference type="NCBI Taxonomy" id="679200"/>
    <lineage>
        <taxon>Bacteria</taxon>
        <taxon>Bacillati</taxon>
        <taxon>Bacillota</taxon>
        <taxon>Clostridia</taxon>
        <taxon>Lachnospirales</taxon>
        <taxon>Lachnospiraceae</taxon>
        <taxon>Johnsonella</taxon>
    </lineage>
</organism>
<gene>
    <name evidence="1" type="ORF">HMPREF9333_01939</name>
</gene>
<accession>G5GK48</accession>
<protein>
    <submittedName>
        <fullName evidence="1">Uncharacterized protein</fullName>
    </submittedName>
</protein>
<comment type="caution">
    <text evidence="1">The sequence shown here is derived from an EMBL/GenBank/DDBJ whole genome shotgun (WGS) entry which is preliminary data.</text>
</comment>
<dbReference type="STRING" id="679200.HMPREF9333_01939"/>
<dbReference type="EMBL" id="ACZL01000032">
    <property type="protein sequence ID" value="EHI54926.1"/>
    <property type="molecule type" value="Genomic_DNA"/>
</dbReference>
<proteinExistence type="predicted"/>
<name>G5GK48_9FIRM</name>
<evidence type="ECO:0000313" key="1">
    <source>
        <dbReference type="EMBL" id="EHI54926.1"/>
    </source>
</evidence>